<dbReference type="PANTHER" id="PTHR17985">
    <property type="entry name" value="SER/THR-RICH PROTEIN T10 IN DGCR REGION"/>
    <property type="match status" value="1"/>
</dbReference>
<dbReference type="EMBL" id="CP000302">
    <property type="protein sequence ID" value="ABE53387.1"/>
    <property type="molecule type" value="Genomic_DNA"/>
</dbReference>
<dbReference type="PANTHER" id="PTHR17985:SF8">
    <property type="entry name" value="TRANSPORT AND GOLGI ORGANIZATION PROTEIN 2 HOMOLOG"/>
    <property type="match status" value="1"/>
</dbReference>
<name>Q12T39_SHEDO</name>
<organism evidence="1 2">
    <name type="scientific">Shewanella denitrificans (strain OS217 / ATCC BAA-1090 / DSM 15013)</name>
    <dbReference type="NCBI Taxonomy" id="318161"/>
    <lineage>
        <taxon>Bacteria</taxon>
        <taxon>Pseudomonadati</taxon>
        <taxon>Pseudomonadota</taxon>
        <taxon>Gammaproteobacteria</taxon>
        <taxon>Alteromonadales</taxon>
        <taxon>Shewanellaceae</taxon>
        <taxon>Shewanella</taxon>
    </lineage>
</organism>
<dbReference type="RefSeq" id="WP_011494556.1">
    <property type="nucleotide sequence ID" value="NC_007954.1"/>
</dbReference>
<evidence type="ECO:0000313" key="1">
    <source>
        <dbReference type="EMBL" id="ABE53387.1"/>
    </source>
</evidence>
<accession>Q12T39</accession>
<dbReference type="Proteomes" id="UP000001982">
    <property type="component" value="Chromosome"/>
</dbReference>
<dbReference type="Pfam" id="PF05742">
    <property type="entry name" value="TANGO2"/>
    <property type="match status" value="1"/>
</dbReference>
<evidence type="ECO:0000313" key="2">
    <source>
        <dbReference type="Proteomes" id="UP000001982"/>
    </source>
</evidence>
<dbReference type="KEGG" id="sdn:Sden_0090"/>
<dbReference type="InterPro" id="IPR008551">
    <property type="entry name" value="TANGO2"/>
</dbReference>
<gene>
    <name evidence="1" type="ordered locus">Sden_0090</name>
</gene>
<dbReference type="eggNOG" id="COG3332">
    <property type="taxonomic scope" value="Bacteria"/>
</dbReference>
<dbReference type="HOGENOM" id="CLU_047037_1_1_6"/>
<protein>
    <recommendedName>
        <fullName evidence="3">NRDE family protein</fullName>
    </recommendedName>
</protein>
<dbReference type="OrthoDB" id="4380123at2"/>
<reference evidence="1 2" key="1">
    <citation type="submission" date="2006-03" db="EMBL/GenBank/DDBJ databases">
        <title>Complete sequence of Shewanella denitrificans OS217.</title>
        <authorList>
            <consortium name="US DOE Joint Genome Institute"/>
            <person name="Copeland A."/>
            <person name="Lucas S."/>
            <person name="Lapidus A."/>
            <person name="Barry K."/>
            <person name="Detter J.C."/>
            <person name="Glavina del Rio T."/>
            <person name="Hammon N."/>
            <person name="Israni S."/>
            <person name="Dalin E."/>
            <person name="Tice H."/>
            <person name="Pitluck S."/>
            <person name="Brettin T."/>
            <person name="Bruce D."/>
            <person name="Han C."/>
            <person name="Tapia R."/>
            <person name="Gilna P."/>
            <person name="Kiss H."/>
            <person name="Schmutz J."/>
            <person name="Larimer F."/>
            <person name="Land M."/>
            <person name="Hauser L."/>
            <person name="Kyrpides N."/>
            <person name="Lykidis A."/>
            <person name="Richardson P."/>
        </authorList>
    </citation>
    <scope>NUCLEOTIDE SEQUENCE [LARGE SCALE GENOMIC DNA]</scope>
    <source>
        <strain evidence="2">OS217 / ATCC BAA-1090 / DSM 15013</strain>
    </source>
</reference>
<dbReference type="AlphaFoldDB" id="Q12T39"/>
<keyword evidence="2" id="KW-1185">Reference proteome</keyword>
<dbReference type="STRING" id="318161.Sden_0090"/>
<sequence>MCILFLAVNVHPQFPVIVCANRDEFHHRPTMPAHIWQDNAIIAGKDLQAGGTWLGLAQDGKFAGLTNLRTQTSNQDGVRSRGELVVKALSVEGLTPDWLKSHAHNYNPFNLVFSFQGRLHCFNSLQGQSLQLSDGFHAISNGALDEVWPKMAKGQQALEAHLSQPSEPEVSKLIAIMSDESQASDDLLPATGLSLEWERRLSAIFIRHDEYGTRSTSIVLQDLQGKTHFTEVRFDGKGRNLGQQDFEIVVTNPSSDHG</sequence>
<proteinExistence type="predicted"/>
<evidence type="ECO:0008006" key="3">
    <source>
        <dbReference type="Google" id="ProtNLM"/>
    </source>
</evidence>